<feature type="compositionally biased region" description="Low complexity" evidence="1">
    <location>
        <begin position="20"/>
        <end position="31"/>
    </location>
</feature>
<dbReference type="AlphaFoldDB" id="A0A9P8ZVF0"/>
<protein>
    <submittedName>
        <fullName evidence="2">Uncharacterized protein</fullName>
    </submittedName>
</protein>
<feature type="region of interest" description="Disordered" evidence="1">
    <location>
        <begin position="255"/>
        <end position="281"/>
    </location>
</feature>
<comment type="caution">
    <text evidence="2">The sequence shown here is derived from an EMBL/GenBank/DDBJ whole genome shotgun (WGS) entry which is preliminary data.</text>
</comment>
<evidence type="ECO:0000313" key="2">
    <source>
        <dbReference type="EMBL" id="KAH6651901.1"/>
    </source>
</evidence>
<dbReference type="Proteomes" id="UP000758603">
    <property type="component" value="Unassembled WGS sequence"/>
</dbReference>
<accession>A0A9P8ZVF0</accession>
<reference evidence="2" key="1">
    <citation type="journal article" date="2021" name="Nat. Commun.">
        <title>Genetic determinants of endophytism in the Arabidopsis root mycobiome.</title>
        <authorList>
            <person name="Mesny F."/>
            <person name="Miyauchi S."/>
            <person name="Thiergart T."/>
            <person name="Pickel B."/>
            <person name="Atanasova L."/>
            <person name="Karlsson M."/>
            <person name="Huettel B."/>
            <person name="Barry K.W."/>
            <person name="Haridas S."/>
            <person name="Chen C."/>
            <person name="Bauer D."/>
            <person name="Andreopoulos W."/>
            <person name="Pangilinan J."/>
            <person name="LaButti K."/>
            <person name="Riley R."/>
            <person name="Lipzen A."/>
            <person name="Clum A."/>
            <person name="Drula E."/>
            <person name="Henrissat B."/>
            <person name="Kohler A."/>
            <person name="Grigoriev I.V."/>
            <person name="Martin F.M."/>
            <person name="Hacquard S."/>
        </authorList>
    </citation>
    <scope>NUCLEOTIDE SEQUENCE</scope>
    <source>
        <strain evidence="2">MPI-SDFR-AT-0073</strain>
    </source>
</reference>
<dbReference type="RefSeq" id="XP_045956179.1">
    <property type="nucleotide sequence ID" value="XM_046100382.1"/>
</dbReference>
<feature type="region of interest" description="Disordered" evidence="1">
    <location>
        <begin position="346"/>
        <end position="367"/>
    </location>
</feature>
<feature type="compositionally biased region" description="Low complexity" evidence="1">
    <location>
        <begin position="175"/>
        <end position="184"/>
    </location>
</feature>
<dbReference type="OrthoDB" id="4775661at2759"/>
<proteinExistence type="predicted"/>
<evidence type="ECO:0000256" key="1">
    <source>
        <dbReference type="SAM" id="MobiDB-lite"/>
    </source>
</evidence>
<feature type="region of interest" description="Disordered" evidence="1">
    <location>
        <begin position="60"/>
        <end position="94"/>
    </location>
</feature>
<name>A0A9P8ZVF0_9PEZI</name>
<evidence type="ECO:0000313" key="3">
    <source>
        <dbReference type="Proteomes" id="UP000758603"/>
    </source>
</evidence>
<feature type="region of interest" description="Disordered" evidence="1">
    <location>
        <begin position="1"/>
        <end position="31"/>
    </location>
</feature>
<organism evidence="2 3">
    <name type="scientific">Truncatella angustata</name>
    <dbReference type="NCBI Taxonomy" id="152316"/>
    <lineage>
        <taxon>Eukaryota</taxon>
        <taxon>Fungi</taxon>
        <taxon>Dikarya</taxon>
        <taxon>Ascomycota</taxon>
        <taxon>Pezizomycotina</taxon>
        <taxon>Sordariomycetes</taxon>
        <taxon>Xylariomycetidae</taxon>
        <taxon>Amphisphaeriales</taxon>
        <taxon>Sporocadaceae</taxon>
        <taxon>Truncatella</taxon>
    </lineage>
</organism>
<feature type="region of interest" description="Disordered" evidence="1">
    <location>
        <begin position="175"/>
        <end position="239"/>
    </location>
</feature>
<dbReference type="EMBL" id="JAGPXC010000006">
    <property type="protein sequence ID" value="KAH6651901.1"/>
    <property type="molecule type" value="Genomic_DNA"/>
</dbReference>
<dbReference type="GeneID" id="70129274"/>
<keyword evidence="3" id="KW-1185">Reference proteome</keyword>
<sequence length="396" mass="41932">MQELASVPATNPFLHESEVTSPAGTAASPASTINSMQEVDYFTAKAVPIRASIAGRPAAIGPLTSSPSPFSPRSAHDSVLITPSQFPPPPGHAHPSVVFRKPPTPLAAAAVRDTSSSRISRYASPRQTVSLVFGGRESVMSTTPSLFPQPPSANGKDAHIRPLFAAAAAARNSTLSSSSSSSLAGPTPPPKEYHPTLSPITNDYFSPLAPTVTSVQAPTSPRQQSQQPPPPPTATAGITRITKPVPLDLMRETGGNAAAASSPDLPPLPPRDSLSPISPHSPVLNPALSPLTIRTLTHLSNTALRSPNLMFVEQPGCRPSHADSTASSLTSAQRDRLREMKRAYDERQGQYERGGDEEKGGWMTKQRERGGGGVRTYLWVGIAIRREVGKVERLDL</sequence>
<gene>
    <name evidence="2" type="ORF">BKA67DRAFT_537751</name>
</gene>
<feature type="compositionally biased region" description="Low complexity" evidence="1">
    <location>
        <begin position="216"/>
        <end position="226"/>
    </location>
</feature>